<feature type="transmembrane region" description="Helical" evidence="2">
    <location>
        <begin position="167"/>
        <end position="189"/>
    </location>
</feature>
<evidence type="ECO:0000256" key="2">
    <source>
        <dbReference type="SAM" id="Phobius"/>
    </source>
</evidence>
<keyword evidence="2" id="KW-0812">Transmembrane</keyword>
<reference evidence="4" key="1">
    <citation type="submission" date="2020-05" db="EMBL/GenBank/DDBJ databases">
        <authorList>
            <person name="Chiriac C."/>
            <person name="Salcher M."/>
            <person name="Ghai R."/>
            <person name="Kavagutti S V."/>
        </authorList>
    </citation>
    <scope>NUCLEOTIDE SEQUENCE</scope>
</reference>
<feature type="transmembrane region" description="Helical" evidence="2">
    <location>
        <begin position="93"/>
        <end position="112"/>
    </location>
</feature>
<evidence type="ECO:0000259" key="3">
    <source>
        <dbReference type="Pfam" id="PF01478"/>
    </source>
</evidence>
<feature type="transmembrane region" description="Helical" evidence="2">
    <location>
        <begin position="124"/>
        <end position="147"/>
    </location>
</feature>
<name>A0A6J7GEG8_9ZZZZ</name>
<evidence type="ECO:0000256" key="1">
    <source>
        <dbReference type="ARBA" id="ARBA00005801"/>
    </source>
</evidence>
<feature type="domain" description="Prepilin type IV endopeptidase peptidase" evidence="3">
    <location>
        <begin position="73"/>
        <end position="179"/>
    </location>
</feature>
<keyword evidence="2" id="KW-1133">Transmembrane helix</keyword>
<dbReference type="GO" id="GO:0006465">
    <property type="term" value="P:signal peptide processing"/>
    <property type="evidence" value="ECO:0007669"/>
    <property type="project" value="TreeGrafter"/>
</dbReference>
<dbReference type="EMBL" id="CAFBMQ010000030">
    <property type="protein sequence ID" value="CAB4902483.1"/>
    <property type="molecule type" value="Genomic_DNA"/>
</dbReference>
<dbReference type="PRINTS" id="PR00864">
    <property type="entry name" value="PREPILNPTASE"/>
</dbReference>
<organism evidence="4">
    <name type="scientific">freshwater metagenome</name>
    <dbReference type="NCBI Taxonomy" id="449393"/>
    <lineage>
        <taxon>unclassified sequences</taxon>
        <taxon>metagenomes</taxon>
        <taxon>ecological metagenomes</taxon>
    </lineage>
</organism>
<dbReference type="AlphaFoldDB" id="A0A6J7GEG8"/>
<accession>A0A6J7GEG8</accession>
<sequence>MLPATVLPLAAGLLGAALGPWLARATVRFATRTPDAAPGRLRVGVTAVLTAGLLAGAAALTGPRPLLVGVLWLTAAAVVLAGVDLASHRLPDVVTLPALVVLLASVVVDAAVEGTVQRALDGVVLGAAAFAVAAVARLLAPAGLGFGDVKLMAPLGLLLGWREGGSLVVTGVFLGLLLGAVGSLVLLALRRAGWRSAVPFGPPLLVGAGLALALAGPV</sequence>
<dbReference type="InterPro" id="IPR014032">
    <property type="entry name" value="Peptidase_A24A_bac"/>
</dbReference>
<dbReference type="Pfam" id="PF01478">
    <property type="entry name" value="Peptidase_A24"/>
    <property type="match status" value="1"/>
</dbReference>
<dbReference type="PANTHER" id="PTHR30487:SF0">
    <property type="entry name" value="PREPILIN LEADER PEPTIDASE_N-METHYLTRANSFERASE-RELATED"/>
    <property type="match status" value="1"/>
</dbReference>
<feature type="transmembrane region" description="Helical" evidence="2">
    <location>
        <begin position="196"/>
        <end position="215"/>
    </location>
</feature>
<evidence type="ECO:0000313" key="4">
    <source>
        <dbReference type="EMBL" id="CAB4902483.1"/>
    </source>
</evidence>
<dbReference type="GO" id="GO:0005886">
    <property type="term" value="C:plasma membrane"/>
    <property type="evidence" value="ECO:0007669"/>
    <property type="project" value="TreeGrafter"/>
</dbReference>
<protein>
    <submittedName>
        <fullName evidence="4">Unannotated protein</fullName>
    </submittedName>
</protein>
<gene>
    <name evidence="4" type="ORF">UFOPK3609_00356</name>
</gene>
<dbReference type="Gene3D" id="1.20.120.1220">
    <property type="match status" value="1"/>
</dbReference>
<dbReference type="InterPro" id="IPR050882">
    <property type="entry name" value="Prepilin_peptidase/N-MTase"/>
</dbReference>
<feature type="transmembrane region" description="Helical" evidence="2">
    <location>
        <begin position="67"/>
        <end position="87"/>
    </location>
</feature>
<comment type="similarity">
    <text evidence="1">Belongs to the peptidase A24 family.</text>
</comment>
<keyword evidence="2" id="KW-0472">Membrane</keyword>
<dbReference type="PANTHER" id="PTHR30487">
    <property type="entry name" value="TYPE 4 PREPILIN-LIKE PROTEINS LEADER PEPTIDE-PROCESSING ENZYME"/>
    <property type="match status" value="1"/>
</dbReference>
<proteinExistence type="inferred from homology"/>
<dbReference type="InterPro" id="IPR000045">
    <property type="entry name" value="Prepilin_IV_endopep_pep"/>
</dbReference>
<dbReference type="GO" id="GO:0004190">
    <property type="term" value="F:aspartic-type endopeptidase activity"/>
    <property type="evidence" value="ECO:0007669"/>
    <property type="project" value="InterPro"/>
</dbReference>